<gene>
    <name evidence="1" type="ORF">GCM10017764_20470</name>
</gene>
<reference evidence="2" key="1">
    <citation type="journal article" date="2019" name="Int. J. Syst. Evol. Microbiol.">
        <title>The Global Catalogue of Microorganisms (GCM) 10K type strain sequencing project: providing services to taxonomists for standard genome sequencing and annotation.</title>
        <authorList>
            <consortium name="The Broad Institute Genomics Platform"/>
            <consortium name="The Broad Institute Genome Sequencing Center for Infectious Disease"/>
            <person name="Wu L."/>
            <person name="Ma J."/>
        </authorList>
    </citation>
    <scope>NUCLEOTIDE SEQUENCE [LARGE SCALE GENOMIC DNA]</scope>
    <source>
        <strain evidence="2">CGMCC 1.12966</strain>
    </source>
</reference>
<accession>A0ABQ3HYK0</accession>
<evidence type="ECO:0000313" key="1">
    <source>
        <dbReference type="EMBL" id="GHE37155.1"/>
    </source>
</evidence>
<keyword evidence="2" id="KW-1185">Reference proteome</keyword>
<proteinExistence type="predicted"/>
<organism evidence="1 2">
    <name type="scientific">Sphingobacterium griseoflavum</name>
    <dbReference type="NCBI Taxonomy" id="1474952"/>
    <lineage>
        <taxon>Bacteria</taxon>
        <taxon>Pseudomonadati</taxon>
        <taxon>Bacteroidota</taxon>
        <taxon>Sphingobacteriia</taxon>
        <taxon>Sphingobacteriales</taxon>
        <taxon>Sphingobacteriaceae</taxon>
        <taxon>Sphingobacterium</taxon>
    </lineage>
</organism>
<evidence type="ECO:0000313" key="2">
    <source>
        <dbReference type="Proteomes" id="UP000620550"/>
    </source>
</evidence>
<name>A0ABQ3HYK0_9SPHI</name>
<dbReference type="Proteomes" id="UP000620550">
    <property type="component" value="Unassembled WGS sequence"/>
</dbReference>
<dbReference type="EMBL" id="BNAF01000007">
    <property type="protein sequence ID" value="GHE37155.1"/>
    <property type="molecule type" value="Genomic_DNA"/>
</dbReference>
<protein>
    <submittedName>
        <fullName evidence="1">Uncharacterized protein</fullName>
    </submittedName>
</protein>
<comment type="caution">
    <text evidence="1">The sequence shown here is derived from an EMBL/GenBank/DDBJ whole genome shotgun (WGS) entry which is preliminary data.</text>
</comment>
<sequence length="49" mass="5656">MPKASMGEEKSDYENIYHFDVESLLKYYKVLFTNSNSNSNDSYSIILLG</sequence>